<feature type="compositionally biased region" description="Basic residues" evidence="1">
    <location>
        <begin position="232"/>
        <end position="244"/>
    </location>
</feature>
<feature type="domain" description="SAM" evidence="2">
    <location>
        <begin position="1"/>
        <end position="65"/>
    </location>
</feature>
<feature type="compositionally biased region" description="Polar residues" evidence="1">
    <location>
        <begin position="197"/>
        <end position="207"/>
    </location>
</feature>
<feature type="compositionally biased region" description="Polar residues" evidence="1">
    <location>
        <begin position="63"/>
        <end position="118"/>
    </location>
</feature>
<reference evidence="3" key="1">
    <citation type="submission" date="2023-03" db="EMBL/GenBank/DDBJ databases">
        <authorList>
            <person name="Steffen K."/>
            <person name="Cardenas P."/>
        </authorList>
    </citation>
    <scope>NUCLEOTIDE SEQUENCE</scope>
</reference>
<proteinExistence type="predicted"/>
<evidence type="ECO:0000313" key="4">
    <source>
        <dbReference type="Proteomes" id="UP001174909"/>
    </source>
</evidence>
<dbReference type="InterPro" id="IPR013761">
    <property type="entry name" value="SAM/pointed_sf"/>
</dbReference>
<feature type="compositionally biased region" description="Polar residues" evidence="1">
    <location>
        <begin position="464"/>
        <end position="474"/>
    </location>
</feature>
<dbReference type="EMBL" id="CASHTH010002970">
    <property type="protein sequence ID" value="CAI8037935.1"/>
    <property type="molecule type" value="Genomic_DNA"/>
</dbReference>
<feature type="region of interest" description="Disordered" evidence="1">
    <location>
        <begin position="219"/>
        <end position="365"/>
    </location>
</feature>
<dbReference type="Gene3D" id="1.10.150.50">
    <property type="entry name" value="Transcription Factor, Ets-1"/>
    <property type="match status" value="1"/>
</dbReference>
<dbReference type="SUPFAM" id="SSF47769">
    <property type="entry name" value="SAM/Pointed domain"/>
    <property type="match status" value="1"/>
</dbReference>
<evidence type="ECO:0000256" key="1">
    <source>
        <dbReference type="SAM" id="MobiDB-lite"/>
    </source>
</evidence>
<feature type="compositionally biased region" description="Low complexity" evidence="1">
    <location>
        <begin position="178"/>
        <end position="196"/>
    </location>
</feature>
<evidence type="ECO:0000313" key="3">
    <source>
        <dbReference type="EMBL" id="CAI8037935.1"/>
    </source>
</evidence>
<dbReference type="Proteomes" id="UP001174909">
    <property type="component" value="Unassembled WGS sequence"/>
</dbReference>
<keyword evidence="4" id="KW-1185">Reference proteome</keyword>
<feature type="compositionally biased region" description="Polar residues" evidence="1">
    <location>
        <begin position="402"/>
        <end position="411"/>
    </location>
</feature>
<dbReference type="AlphaFoldDB" id="A0AA35SXH9"/>
<feature type="compositionally biased region" description="Low complexity" evidence="1">
    <location>
        <begin position="132"/>
        <end position="146"/>
    </location>
</feature>
<protein>
    <recommendedName>
        <fullName evidence="2">SAM domain-containing protein</fullName>
    </recommendedName>
</protein>
<feature type="compositionally biased region" description="Polar residues" evidence="1">
    <location>
        <begin position="246"/>
        <end position="256"/>
    </location>
</feature>
<evidence type="ECO:0000259" key="2">
    <source>
        <dbReference type="PROSITE" id="PS50105"/>
    </source>
</evidence>
<gene>
    <name evidence="3" type="ORF">GBAR_LOCUS21186</name>
</gene>
<dbReference type="InterPro" id="IPR001660">
    <property type="entry name" value="SAM"/>
</dbReference>
<comment type="caution">
    <text evidence="3">The sequence shown here is derived from an EMBL/GenBank/DDBJ whole genome shotgun (WGS) entry which is preliminary data.</text>
</comment>
<dbReference type="SMART" id="SM00454">
    <property type="entry name" value="SAM"/>
    <property type="match status" value="1"/>
</dbReference>
<dbReference type="Pfam" id="PF00536">
    <property type="entry name" value="SAM_1"/>
    <property type="match status" value="1"/>
</dbReference>
<organism evidence="3 4">
    <name type="scientific">Geodia barretti</name>
    <name type="common">Barrett's horny sponge</name>
    <dbReference type="NCBI Taxonomy" id="519541"/>
    <lineage>
        <taxon>Eukaryota</taxon>
        <taxon>Metazoa</taxon>
        <taxon>Porifera</taxon>
        <taxon>Demospongiae</taxon>
        <taxon>Heteroscleromorpha</taxon>
        <taxon>Tetractinellida</taxon>
        <taxon>Astrophorina</taxon>
        <taxon>Geodiidae</taxon>
        <taxon>Geodia</taxon>
    </lineage>
</organism>
<name>A0AA35SXH9_GEOBA</name>
<accession>A0AA35SXH9</accession>
<feature type="region of interest" description="Disordered" evidence="1">
    <location>
        <begin position="446"/>
        <end position="543"/>
    </location>
</feature>
<feature type="region of interest" description="Disordered" evidence="1">
    <location>
        <begin position="392"/>
        <end position="411"/>
    </location>
</feature>
<feature type="compositionally biased region" description="Basic and acidic residues" evidence="1">
    <location>
        <begin position="335"/>
        <end position="349"/>
    </location>
</feature>
<feature type="region of interest" description="Disordered" evidence="1">
    <location>
        <begin position="63"/>
        <end position="207"/>
    </location>
</feature>
<sequence length="543" mass="58282">MASEWLTTWLESLSLSEYADLFTRYGYIQRHQFLNVDKNVLKTLGLVKVGHQNRLLRAVAKLQSENSENSPLPITPSSSDPLQPNGIPPTSLNSDPSNHTPSHTHQSPLLTSATLPTHSSPPPVPIRRSNRSTSTLPPSCSSSTTSAPRVIGGLEVPPVVKPRQQSLKRISQDAEEMLPSPSSSATLPPSSSTRSPVKSQSTANCAASHQSWRELGVYDHTHNHAPPGPPKVKPKPTPRTRHVRSSSDQGEVTSAGQKPVPLPRRSSGKKEKTDVVSEGFTPTNEGVQVSQVGGGNSANPWWCESHDTPSQEENSGPPHEQSQVPPDGNDTIADVDIRNLPEVAHREEGQSPPVPRPTASEVVPPALPVKCSPKVQSRNIILPKEEVIFELEDEPIPAPSGTPVTKDQPLRTTETITWPTSLNFASDQTSLPTVASPVLTAKEAKLVTGSSEGETKVVPPPPYQTNVAETQPSKLPTDVVGEATPPPPPPHRTGSVKKPATTPPPLSDKEQDETEMTPPPTPPHRTGSVKRTPEPSVEPPPLP</sequence>
<dbReference type="PROSITE" id="PS50105">
    <property type="entry name" value="SAM_DOMAIN"/>
    <property type="match status" value="1"/>
</dbReference>